<dbReference type="InterPro" id="IPR029034">
    <property type="entry name" value="Cystine-knot_cytokine"/>
</dbReference>
<feature type="compositionally biased region" description="Polar residues" evidence="1">
    <location>
        <begin position="257"/>
        <end position="266"/>
    </location>
</feature>
<keyword evidence="2" id="KW-0732">Signal</keyword>
<feature type="chain" id="PRO_5002936363" evidence="2">
    <location>
        <begin position="19"/>
        <end position="563"/>
    </location>
</feature>
<name>C3ZGG5_BRAFL</name>
<feature type="region of interest" description="Disordered" evidence="1">
    <location>
        <begin position="227"/>
        <end position="266"/>
    </location>
</feature>
<dbReference type="SUPFAM" id="SSF57501">
    <property type="entry name" value="Cystine-knot cytokines"/>
    <property type="match status" value="2"/>
</dbReference>
<dbReference type="Gene3D" id="2.10.90.10">
    <property type="entry name" value="Cystine-knot cytokines"/>
    <property type="match status" value="1"/>
</dbReference>
<dbReference type="eggNOG" id="ENOG502SFF7">
    <property type="taxonomic scope" value="Eukaryota"/>
</dbReference>
<protein>
    <submittedName>
        <fullName evidence="3">Uncharacterized protein</fullName>
    </submittedName>
</protein>
<evidence type="ECO:0000256" key="1">
    <source>
        <dbReference type="SAM" id="MobiDB-lite"/>
    </source>
</evidence>
<dbReference type="PANTHER" id="PTHR33995:SF7">
    <property type="entry name" value="BURSICON SUBUNIT ALPHA-RELATED"/>
    <property type="match status" value="1"/>
</dbReference>
<dbReference type="PANTHER" id="PTHR33995">
    <property type="entry name" value="PROTEIN CBG18546"/>
    <property type="match status" value="1"/>
</dbReference>
<dbReference type="AlphaFoldDB" id="C3ZGG5"/>
<dbReference type="InParanoid" id="C3ZGG5"/>
<feature type="compositionally biased region" description="Polar residues" evidence="1">
    <location>
        <begin position="239"/>
        <end position="248"/>
    </location>
</feature>
<gene>
    <name evidence="3" type="ORF">BRAFLDRAFT_101221</name>
</gene>
<feature type="signal peptide" evidence="2">
    <location>
        <begin position="1"/>
        <end position="18"/>
    </location>
</feature>
<evidence type="ECO:0000256" key="2">
    <source>
        <dbReference type="SAM" id="SignalP"/>
    </source>
</evidence>
<reference evidence="3" key="1">
    <citation type="journal article" date="2008" name="Nature">
        <title>The amphioxus genome and the evolution of the chordate karyotype.</title>
        <authorList>
            <consortium name="US DOE Joint Genome Institute (JGI-PGF)"/>
            <person name="Putnam N.H."/>
            <person name="Butts T."/>
            <person name="Ferrier D.E.K."/>
            <person name="Furlong R.F."/>
            <person name="Hellsten U."/>
            <person name="Kawashima T."/>
            <person name="Robinson-Rechavi M."/>
            <person name="Shoguchi E."/>
            <person name="Terry A."/>
            <person name="Yu J.-K."/>
            <person name="Benito-Gutierrez E.L."/>
            <person name="Dubchak I."/>
            <person name="Garcia-Fernandez J."/>
            <person name="Gibson-Brown J.J."/>
            <person name="Grigoriev I.V."/>
            <person name="Horton A.C."/>
            <person name="de Jong P.J."/>
            <person name="Jurka J."/>
            <person name="Kapitonov V.V."/>
            <person name="Kohara Y."/>
            <person name="Kuroki Y."/>
            <person name="Lindquist E."/>
            <person name="Lucas S."/>
            <person name="Osoegawa K."/>
            <person name="Pennacchio L.A."/>
            <person name="Salamov A.A."/>
            <person name="Satou Y."/>
            <person name="Sauka-Spengler T."/>
            <person name="Schmutz J."/>
            <person name="Shin-I T."/>
            <person name="Toyoda A."/>
            <person name="Bronner-Fraser M."/>
            <person name="Fujiyama A."/>
            <person name="Holland L.Z."/>
            <person name="Holland P.W.H."/>
            <person name="Satoh N."/>
            <person name="Rokhsar D.S."/>
        </authorList>
    </citation>
    <scope>NUCLEOTIDE SEQUENCE [LARGE SCALE GENOMIC DNA]</scope>
    <source>
        <strain evidence="3">S238N-H82</strain>
        <tissue evidence="3">Testes</tissue>
    </source>
</reference>
<evidence type="ECO:0000313" key="3">
    <source>
        <dbReference type="EMBL" id="EEN48346.1"/>
    </source>
</evidence>
<organism>
    <name type="scientific">Branchiostoma floridae</name>
    <name type="common">Florida lancelet</name>
    <name type="synonym">Amphioxus</name>
    <dbReference type="NCBI Taxonomy" id="7739"/>
    <lineage>
        <taxon>Eukaryota</taxon>
        <taxon>Metazoa</taxon>
        <taxon>Chordata</taxon>
        <taxon>Cephalochordata</taxon>
        <taxon>Leptocardii</taxon>
        <taxon>Amphioxiformes</taxon>
        <taxon>Branchiostomatidae</taxon>
        <taxon>Branchiostoma</taxon>
    </lineage>
</organism>
<proteinExistence type="predicted"/>
<accession>C3ZGG5</accession>
<sequence>MKRLLVLAAILLVGKAHGWNDGKDDPEAALKTVEQRGERLLALLLNKIKARRDKTGDVGEEETHIYDTRDQQVSCTKRGEDDQDGRVQICSTCWYIKTLPVGYFPPILNELRCDTDTKCLSGTHDGTKGAGTGQTAWTANRNNNIKRTTDFLTTALTLLSHQHSVPRSGRKRRENMQHKVVSSTVTMILLCCLCAVEGAPSRKPRINLHPKTSFLRKTVPRLRRQAESGAESKAAAVTTGANVTSDVTTHVPPTIPLNRTRQSASETVNEVDIDKILETMNTRLVEPVSDHPEGYPEGLLGPQRFMMAVPPPGVEGVVPQLSAKTGDGQDVSIPIKDIAEEAQAEILRTRCYTRSSKELFNILRERGEFNRRYMAVSREDARKFPNVIALSETYGLLAFPVSSRQVKIDEINTRYVLPESLARGVVLPEVLNISRRIIRDTGSTEVDYCLERGTMTEDGYKRLCTVCAATTDLGEDYFPRYINEAICSTDSSDRGCFMVQGYGHGTCKQGTFSVSILRRKGQCSPTVRDGTRVYLEEWEVYSQQIRLFCECMINQHSTFAMFV</sequence>
<dbReference type="EMBL" id="GG666618">
    <property type="protein sequence ID" value="EEN48346.1"/>
    <property type="molecule type" value="Genomic_DNA"/>
</dbReference>